<reference evidence="2 3" key="1">
    <citation type="submission" date="2021-05" db="EMBL/GenBank/DDBJ databases">
        <title>Kineosporia and Streptomyces sp. nov. two new marine actinobacteria isolated from Coral.</title>
        <authorList>
            <person name="Buangrab K."/>
            <person name="Sutthacheep M."/>
            <person name="Yeemin T."/>
            <person name="Harunari E."/>
            <person name="Igarashi Y."/>
            <person name="Kanchanasin P."/>
            <person name="Tanasupawat S."/>
            <person name="Phongsopitanun W."/>
        </authorList>
    </citation>
    <scope>NUCLEOTIDE SEQUENCE [LARGE SCALE GENOMIC DNA]</scope>
    <source>
        <strain evidence="2 3">J2-2</strain>
    </source>
</reference>
<keyword evidence="3" id="KW-1185">Reference proteome</keyword>
<dbReference type="RefSeq" id="WP_214153976.1">
    <property type="nucleotide sequence ID" value="NZ_JAHBAY010000001.1"/>
</dbReference>
<dbReference type="PANTHER" id="PTHR35400">
    <property type="entry name" value="SLR1083 PROTEIN"/>
    <property type="match status" value="1"/>
</dbReference>
<keyword evidence="2" id="KW-0378">Hydrolase</keyword>
<accession>A0ABS5TA94</accession>
<dbReference type="SUPFAM" id="SSF52980">
    <property type="entry name" value="Restriction endonuclease-like"/>
    <property type="match status" value="1"/>
</dbReference>
<dbReference type="Gene3D" id="3.90.1570.10">
    <property type="entry name" value="tt1808, chain A"/>
    <property type="match status" value="1"/>
</dbReference>
<dbReference type="InterPro" id="IPR011335">
    <property type="entry name" value="Restrct_endonuc-II-like"/>
</dbReference>
<name>A0ABS5TA94_9ACTN</name>
<evidence type="ECO:0000313" key="2">
    <source>
        <dbReference type="EMBL" id="MBT0767783.1"/>
    </source>
</evidence>
<gene>
    <name evidence="2" type="ORF">KIH74_02530</name>
</gene>
<dbReference type="EMBL" id="JAHBAY010000001">
    <property type="protein sequence ID" value="MBT0767783.1"/>
    <property type="molecule type" value="Genomic_DNA"/>
</dbReference>
<sequence>MLLLGFPQVLTFGIFANVQMVGGSEMATEAVPQARTGACNDALADSNEPIPDRPRKPGGFTVDEFFQLPDLPPHTELIDGELVFASLHRWFHMRTLRLLEQGLVGALPPRFEVNREMSVTIGERQVPEPDLSVIPAAAVHDHRDTWYPADVVILAVEVESPESEARDRERKPQLYARAGIQHFWRVEEQDGQPVVYVYELDPVTQTYLPTGIHRDRLKLTAPFDLDLELVF</sequence>
<feature type="domain" description="Putative restriction endonuclease" evidence="1">
    <location>
        <begin position="62"/>
        <end position="224"/>
    </location>
</feature>
<protein>
    <submittedName>
        <fullName evidence="2">Uma2 family endonuclease</fullName>
    </submittedName>
</protein>
<dbReference type="CDD" id="cd06260">
    <property type="entry name" value="DUF820-like"/>
    <property type="match status" value="1"/>
</dbReference>
<proteinExistence type="predicted"/>
<evidence type="ECO:0000259" key="1">
    <source>
        <dbReference type="Pfam" id="PF05685"/>
    </source>
</evidence>
<dbReference type="Pfam" id="PF05685">
    <property type="entry name" value="Uma2"/>
    <property type="match status" value="1"/>
</dbReference>
<evidence type="ECO:0000313" key="3">
    <source>
        <dbReference type="Proteomes" id="UP001197247"/>
    </source>
</evidence>
<organism evidence="2 3">
    <name type="scientific">Kineosporia corallincola</name>
    <dbReference type="NCBI Taxonomy" id="2835133"/>
    <lineage>
        <taxon>Bacteria</taxon>
        <taxon>Bacillati</taxon>
        <taxon>Actinomycetota</taxon>
        <taxon>Actinomycetes</taxon>
        <taxon>Kineosporiales</taxon>
        <taxon>Kineosporiaceae</taxon>
        <taxon>Kineosporia</taxon>
    </lineage>
</organism>
<dbReference type="InterPro" id="IPR008538">
    <property type="entry name" value="Uma2"/>
</dbReference>
<keyword evidence="2" id="KW-0255">Endonuclease</keyword>
<dbReference type="InterPro" id="IPR012296">
    <property type="entry name" value="Nuclease_put_TT1808"/>
</dbReference>
<dbReference type="Proteomes" id="UP001197247">
    <property type="component" value="Unassembled WGS sequence"/>
</dbReference>
<keyword evidence="2" id="KW-0540">Nuclease</keyword>
<dbReference type="PANTHER" id="PTHR35400:SF3">
    <property type="entry name" value="SLL1072 PROTEIN"/>
    <property type="match status" value="1"/>
</dbReference>
<dbReference type="GO" id="GO:0004519">
    <property type="term" value="F:endonuclease activity"/>
    <property type="evidence" value="ECO:0007669"/>
    <property type="project" value="UniProtKB-KW"/>
</dbReference>
<comment type="caution">
    <text evidence="2">The sequence shown here is derived from an EMBL/GenBank/DDBJ whole genome shotgun (WGS) entry which is preliminary data.</text>
</comment>